<keyword evidence="2" id="KW-0378">Hydrolase</keyword>
<sequence length="145" mass="16252">MNSTADSNPPTESARVVEELFAALSDLDVDRALEHLAPDIVWQNTGLPTLRGQRSVFRALRFANRPGVRFDAVMHHVVGNGDTVLVDRTDTLHVGPVRSTFWVCGTFELRDGRIAVWRDRFSWGNVAVGTITATTRALWRRVRPD</sequence>
<accession>A0A3S3AQR6</accession>
<keyword evidence="3" id="KW-1185">Reference proteome</keyword>
<reference evidence="2 3" key="1">
    <citation type="submission" date="2018-11" db="EMBL/GenBank/DDBJ databases">
        <title>Rhodococcus spongicola sp. nov. and Rhodococcus xishaensis sp. nov. from marine sponges.</title>
        <authorList>
            <person name="Li L."/>
            <person name="Lin H.W."/>
        </authorList>
    </citation>
    <scope>NUCLEOTIDE SEQUENCE [LARGE SCALE GENOMIC DNA]</scope>
    <source>
        <strain evidence="2 3">LHW50502</strain>
    </source>
</reference>
<dbReference type="SUPFAM" id="SSF54427">
    <property type="entry name" value="NTF2-like"/>
    <property type="match status" value="1"/>
</dbReference>
<dbReference type="InterPro" id="IPR032710">
    <property type="entry name" value="NTF2-like_dom_sf"/>
</dbReference>
<dbReference type="Pfam" id="PF07858">
    <property type="entry name" value="LEH"/>
    <property type="match status" value="1"/>
</dbReference>
<dbReference type="GO" id="GO:0016787">
    <property type="term" value="F:hydrolase activity"/>
    <property type="evidence" value="ECO:0007669"/>
    <property type="project" value="UniProtKB-KW"/>
</dbReference>
<dbReference type="InterPro" id="IPR013100">
    <property type="entry name" value="LEH"/>
</dbReference>
<organism evidence="2 3">
    <name type="scientific">Rhodococcus spongiicola</name>
    <dbReference type="NCBI Taxonomy" id="2487352"/>
    <lineage>
        <taxon>Bacteria</taxon>
        <taxon>Bacillati</taxon>
        <taxon>Actinomycetota</taxon>
        <taxon>Actinomycetes</taxon>
        <taxon>Mycobacteriales</taxon>
        <taxon>Nocardiaceae</taxon>
        <taxon>Rhodococcus</taxon>
    </lineage>
</organism>
<dbReference type="Proteomes" id="UP000284333">
    <property type="component" value="Unassembled WGS sequence"/>
</dbReference>
<name>A0A3S3AQR6_9NOCA</name>
<dbReference type="OrthoDB" id="4762083at2"/>
<dbReference type="AlphaFoldDB" id="A0A3S3AQR6"/>
<protein>
    <submittedName>
        <fullName evidence="2">Epoxide hydrolase</fullName>
    </submittedName>
</protein>
<gene>
    <name evidence="2" type="ORF">EF834_01580</name>
</gene>
<comment type="caution">
    <text evidence="2">The sequence shown here is derived from an EMBL/GenBank/DDBJ whole genome shotgun (WGS) entry which is preliminary data.</text>
</comment>
<dbReference type="RefSeq" id="WP_127945018.1">
    <property type="nucleotide sequence ID" value="NZ_RKLN01000001.1"/>
</dbReference>
<proteinExistence type="predicted"/>
<evidence type="ECO:0000313" key="3">
    <source>
        <dbReference type="Proteomes" id="UP000284333"/>
    </source>
</evidence>
<dbReference type="EMBL" id="RKLN01000001">
    <property type="protein sequence ID" value="RVW06177.1"/>
    <property type="molecule type" value="Genomic_DNA"/>
</dbReference>
<dbReference type="Gene3D" id="3.10.450.50">
    <property type="match status" value="1"/>
</dbReference>
<evidence type="ECO:0000259" key="1">
    <source>
        <dbReference type="Pfam" id="PF07858"/>
    </source>
</evidence>
<feature type="domain" description="Limonene-1,2-epoxide hydrolase" evidence="1">
    <location>
        <begin position="12"/>
        <end position="122"/>
    </location>
</feature>
<evidence type="ECO:0000313" key="2">
    <source>
        <dbReference type="EMBL" id="RVW06177.1"/>
    </source>
</evidence>